<gene>
    <name evidence="1" type="ORF">ACFQ22_10365</name>
</gene>
<organism evidence="1 2">
    <name type="scientific">Lentilactobacillus raoultii</name>
    <dbReference type="NCBI Taxonomy" id="1987503"/>
    <lineage>
        <taxon>Bacteria</taxon>
        <taxon>Bacillati</taxon>
        <taxon>Bacillota</taxon>
        <taxon>Bacilli</taxon>
        <taxon>Lactobacillales</taxon>
        <taxon>Lactobacillaceae</taxon>
        <taxon>Lentilactobacillus</taxon>
    </lineage>
</organism>
<name>A0ABW3PJY8_9LACO</name>
<reference evidence="2" key="1">
    <citation type="journal article" date="2019" name="Int. J. Syst. Evol. Microbiol.">
        <title>The Global Catalogue of Microorganisms (GCM) 10K type strain sequencing project: providing services to taxonomists for standard genome sequencing and annotation.</title>
        <authorList>
            <consortium name="The Broad Institute Genomics Platform"/>
            <consortium name="The Broad Institute Genome Sequencing Center for Infectious Disease"/>
            <person name="Wu L."/>
            <person name="Ma J."/>
        </authorList>
    </citation>
    <scope>NUCLEOTIDE SEQUENCE [LARGE SCALE GENOMIC DNA]</scope>
    <source>
        <strain evidence="2">CCUG 71848</strain>
    </source>
</reference>
<dbReference type="RefSeq" id="WP_121977141.1">
    <property type="nucleotide sequence ID" value="NZ_JBHTLH010000037.1"/>
</dbReference>
<dbReference type="Proteomes" id="UP001597156">
    <property type="component" value="Unassembled WGS sequence"/>
</dbReference>
<comment type="caution">
    <text evidence="1">The sequence shown here is derived from an EMBL/GenBank/DDBJ whole genome shotgun (WGS) entry which is preliminary data.</text>
</comment>
<sequence>MNSKKIKQIKRKLRNSKRHLDVHFRKSTSPDGSFEIFDGHHGEILAAFSNTNGDGPGDLVDALSDAAERLGYGFFQLDNQYCLIKDHKKMFYFDVHDGLPMIIAYPPTMSPALRDQTIEQLYESSWL</sequence>
<protein>
    <submittedName>
        <fullName evidence="1">Uncharacterized protein</fullName>
    </submittedName>
</protein>
<keyword evidence="2" id="KW-1185">Reference proteome</keyword>
<evidence type="ECO:0000313" key="1">
    <source>
        <dbReference type="EMBL" id="MFD1125752.1"/>
    </source>
</evidence>
<accession>A0ABW3PJY8</accession>
<evidence type="ECO:0000313" key="2">
    <source>
        <dbReference type="Proteomes" id="UP001597156"/>
    </source>
</evidence>
<dbReference type="EMBL" id="JBHTLH010000037">
    <property type="protein sequence ID" value="MFD1125752.1"/>
    <property type="molecule type" value="Genomic_DNA"/>
</dbReference>
<proteinExistence type="predicted"/>